<dbReference type="PANTHER" id="PTHR30040">
    <property type="entry name" value="THIAMINE BIOSYNTHESIS LIPOPROTEIN APBE"/>
    <property type="match status" value="1"/>
</dbReference>
<keyword evidence="8" id="KW-0274">FAD</keyword>
<keyword evidence="5" id="KW-0285">Flavoprotein</keyword>
<dbReference type="InterPro" id="IPR014469">
    <property type="entry name" value="DUF2271"/>
</dbReference>
<accession>A0A939DFA0</accession>
<evidence type="ECO:0000256" key="10">
    <source>
        <dbReference type="ARBA" id="ARBA00031306"/>
    </source>
</evidence>
<dbReference type="PANTHER" id="PTHR30040:SF2">
    <property type="entry name" value="FAD:PROTEIN FMN TRANSFERASE"/>
    <property type="match status" value="1"/>
</dbReference>
<organism evidence="13 14">
    <name type="scientific">Parahaliea mediterranea</name>
    <dbReference type="NCBI Taxonomy" id="651086"/>
    <lineage>
        <taxon>Bacteria</taxon>
        <taxon>Pseudomonadati</taxon>
        <taxon>Pseudomonadota</taxon>
        <taxon>Gammaproteobacteria</taxon>
        <taxon>Cellvibrionales</taxon>
        <taxon>Halieaceae</taxon>
        <taxon>Parahaliea</taxon>
    </lineage>
</organism>
<evidence type="ECO:0000313" key="13">
    <source>
        <dbReference type="EMBL" id="MBN7797210.1"/>
    </source>
</evidence>
<gene>
    <name evidence="13" type="ORF">JYP50_11435</name>
</gene>
<keyword evidence="7" id="KW-0479">Metal-binding</keyword>
<evidence type="ECO:0000256" key="2">
    <source>
        <dbReference type="ARBA" id="ARBA00008282"/>
    </source>
</evidence>
<keyword evidence="12" id="KW-0732">Signal</keyword>
<comment type="catalytic activity">
    <reaction evidence="11">
        <text>L-threonyl-[protein] + FAD = FMN-L-threonyl-[protein] + AMP + H(+)</text>
        <dbReference type="Rhea" id="RHEA:36847"/>
        <dbReference type="Rhea" id="RHEA-COMP:11060"/>
        <dbReference type="Rhea" id="RHEA-COMP:11061"/>
        <dbReference type="ChEBI" id="CHEBI:15378"/>
        <dbReference type="ChEBI" id="CHEBI:30013"/>
        <dbReference type="ChEBI" id="CHEBI:57692"/>
        <dbReference type="ChEBI" id="CHEBI:74257"/>
        <dbReference type="ChEBI" id="CHEBI:456215"/>
        <dbReference type="EC" id="2.7.1.180"/>
    </reaction>
</comment>
<evidence type="ECO:0000256" key="4">
    <source>
        <dbReference type="ARBA" id="ARBA00016337"/>
    </source>
</evidence>
<comment type="caution">
    <text evidence="13">The sequence shown here is derived from an EMBL/GenBank/DDBJ whole genome shotgun (WGS) entry which is preliminary data.</text>
</comment>
<proteinExistence type="inferred from homology"/>
<comment type="cofactor">
    <cofactor evidence="1">
        <name>Mg(2+)</name>
        <dbReference type="ChEBI" id="CHEBI:18420"/>
    </cofactor>
</comment>
<keyword evidence="6" id="KW-0808">Transferase</keyword>
<evidence type="ECO:0000313" key="14">
    <source>
        <dbReference type="Proteomes" id="UP000664303"/>
    </source>
</evidence>
<evidence type="ECO:0000256" key="8">
    <source>
        <dbReference type="ARBA" id="ARBA00022827"/>
    </source>
</evidence>
<reference evidence="13" key="1">
    <citation type="submission" date="2021-02" db="EMBL/GenBank/DDBJ databases">
        <title>PHA producing bacteria isolated from coastal sediment in Guangdong, Shenzhen.</title>
        <authorList>
            <person name="Zheng W."/>
            <person name="Yu S."/>
            <person name="Huang Y."/>
        </authorList>
    </citation>
    <scope>NUCLEOTIDE SEQUENCE</scope>
    <source>
        <strain evidence="13">TN14-10</strain>
    </source>
</reference>
<dbReference type="GO" id="GO:0016740">
    <property type="term" value="F:transferase activity"/>
    <property type="evidence" value="ECO:0007669"/>
    <property type="project" value="UniProtKB-KW"/>
</dbReference>
<dbReference type="Pfam" id="PF02424">
    <property type="entry name" value="ApbE"/>
    <property type="match status" value="1"/>
</dbReference>
<dbReference type="EMBL" id="JAFKCZ010000007">
    <property type="protein sequence ID" value="MBN7797210.1"/>
    <property type="molecule type" value="Genomic_DNA"/>
</dbReference>
<evidence type="ECO:0000256" key="3">
    <source>
        <dbReference type="ARBA" id="ARBA00011955"/>
    </source>
</evidence>
<evidence type="ECO:0000256" key="5">
    <source>
        <dbReference type="ARBA" id="ARBA00022630"/>
    </source>
</evidence>
<dbReference type="Proteomes" id="UP000664303">
    <property type="component" value="Unassembled WGS sequence"/>
</dbReference>
<keyword evidence="14" id="KW-1185">Reference proteome</keyword>
<dbReference type="GO" id="GO:0046872">
    <property type="term" value="F:metal ion binding"/>
    <property type="evidence" value="ECO:0007669"/>
    <property type="project" value="UniProtKB-KW"/>
</dbReference>
<sequence length="491" mass="53073">MGGRIGAGLARALLCCQLVLGAVATAASAEQAVEFHRDGVLGTSLDLTLYGADRASAEAVFDRLQTEWRRLEAVLSTYRDDSELSRLNRAGGADRVSADLRAVLEHCERWRRRSAGRFSCRMGKVEARWRDAERRQSVPDRIELRALAWNANRAGMRIDGVPLQLPGTVAIAADGLAKGYVIDRLAALLRDALPGVAFKLDIGGDAVYAGAPPGRGGWEVAVADPVATADNGGFVARLRLNSRAIAASGHHSRSRNIGRREFSHILTPRDGWPVVGAPAAVVVAPDAVTADAVATALAAGEMAEGIDWVDGLAEVEALLIDGEGRQLASANWHALLDAAGSGDSAEPVLRLAYTLPEMRVAEFHSPYVAIWISDSGRRAVKNLLLLGETERWARENRRWWRRVGRKDAQLLDGIARPTRQPGHYELVWDGRDDFGRPVAAGDYTLHLEASREAGGSTYRQIPFVLGDGADDMEFAPEGEIGRIHLWIAGGR</sequence>
<comment type="similarity">
    <text evidence="2">Belongs to the ApbE family.</text>
</comment>
<dbReference type="Gene3D" id="2.60.40.4070">
    <property type="match status" value="1"/>
</dbReference>
<dbReference type="Gene3D" id="3.10.520.10">
    <property type="entry name" value="ApbE-like domains"/>
    <property type="match status" value="1"/>
</dbReference>
<dbReference type="EC" id="2.7.1.180" evidence="3"/>
<dbReference type="AlphaFoldDB" id="A0A939DFA0"/>
<feature type="chain" id="PRO_5039924892" description="FAD:protein FMN transferase" evidence="12">
    <location>
        <begin position="27"/>
        <end position="491"/>
    </location>
</feature>
<evidence type="ECO:0000256" key="11">
    <source>
        <dbReference type="ARBA" id="ARBA00048540"/>
    </source>
</evidence>
<evidence type="ECO:0000256" key="6">
    <source>
        <dbReference type="ARBA" id="ARBA00022679"/>
    </source>
</evidence>
<dbReference type="InterPro" id="IPR003374">
    <property type="entry name" value="ApbE-like_sf"/>
</dbReference>
<evidence type="ECO:0000256" key="1">
    <source>
        <dbReference type="ARBA" id="ARBA00001946"/>
    </source>
</evidence>
<dbReference type="RefSeq" id="WP_206560649.1">
    <property type="nucleotide sequence ID" value="NZ_JAFKCZ010000007.1"/>
</dbReference>
<evidence type="ECO:0000256" key="7">
    <source>
        <dbReference type="ARBA" id="ARBA00022723"/>
    </source>
</evidence>
<evidence type="ECO:0000256" key="12">
    <source>
        <dbReference type="SAM" id="SignalP"/>
    </source>
</evidence>
<feature type="signal peptide" evidence="12">
    <location>
        <begin position="1"/>
        <end position="26"/>
    </location>
</feature>
<dbReference type="InterPro" id="IPR024932">
    <property type="entry name" value="ApbE"/>
</dbReference>
<keyword evidence="9" id="KW-0460">Magnesium</keyword>
<dbReference type="SUPFAM" id="SSF143631">
    <property type="entry name" value="ApbE-like"/>
    <property type="match status" value="1"/>
</dbReference>
<name>A0A939DFA0_9GAMM</name>
<evidence type="ECO:0000256" key="9">
    <source>
        <dbReference type="ARBA" id="ARBA00022842"/>
    </source>
</evidence>
<dbReference type="Pfam" id="PF10029">
    <property type="entry name" value="DUF2271"/>
    <property type="match status" value="1"/>
</dbReference>
<protein>
    <recommendedName>
        <fullName evidence="4">FAD:protein FMN transferase</fullName>
        <ecNumber evidence="3">2.7.1.180</ecNumber>
    </recommendedName>
    <alternativeName>
        <fullName evidence="10">Flavin transferase</fullName>
    </alternativeName>
</protein>